<evidence type="ECO:0000313" key="3">
    <source>
        <dbReference type="Proteomes" id="UP001648503"/>
    </source>
</evidence>
<feature type="compositionally biased region" description="Low complexity" evidence="1">
    <location>
        <begin position="41"/>
        <end position="61"/>
    </location>
</feature>
<organism evidence="2 3">
    <name type="scientific">Batrachochytrium salamandrivorans</name>
    <dbReference type="NCBI Taxonomy" id="1357716"/>
    <lineage>
        <taxon>Eukaryota</taxon>
        <taxon>Fungi</taxon>
        <taxon>Fungi incertae sedis</taxon>
        <taxon>Chytridiomycota</taxon>
        <taxon>Chytridiomycota incertae sedis</taxon>
        <taxon>Chytridiomycetes</taxon>
        <taxon>Rhizophydiales</taxon>
        <taxon>Rhizophydiales incertae sedis</taxon>
        <taxon>Batrachochytrium</taxon>
    </lineage>
</organism>
<protein>
    <recommendedName>
        <fullName evidence="4">Chitin-binding type-2 domain-containing protein</fullName>
    </recommendedName>
</protein>
<feature type="region of interest" description="Disordered" evidence="1">
    <location>
        <begin position="41"/>
        <end position="103"/>
    </location>
</feature>
<dbReference type="EMBL" id="JAFCIX010000575">
    <property type="protein sequence ID" value="KAH6586152.1"/>
    <property type="molecule type" value="Genomic_DNA"/>
</dbReference>
<comment type="caution">
    <text evidence="2">The sequence shown here is derived from an EMBL/GenBank/DDBJ whole genome shotgun (WGS) entry which is preliminary data.</text>
</comment>
<accession>A0ABQ8ET30</accession>
<keyword evidence="3" id="KW-1185">Reference proteome</keyword>
<evidence type="ECO:0000313" key="2">
    <source>
        <dbReference type="EMBL" id="KAH6586152.1"/>
    </source>
</evidence>
<reference evidence="2 3" key="1">
    <citation type="submission" date="2021-02" db="EMBL/GenBank/DDBJ databases">
        <title>Variation within the Batrachochytrium salamandrivorans European outbreak.</title>
        <authorList>
            <person name="Kelly M."/>
            <person name="Pasmans F."/>
            <person name="Shea T.P."/>
            <person name="Munoz J.F."/>
            <person name="Carranza S."/>
            <person name="Cuomo C.A."/>
            <person name="Martel A."/>
        </authorList>
    </citation>
    <scope>NUCLEOTIDE SEQUENCE [LARGE SCALE GENOMIC DNA]</scope>
    <source>
        <strain evidence="2 3">AMFP18/2</strain>
    </source>
</reference>
<name>A0ABQ8ET30_9FUNG</name>
<proteinExistence type="predicted"/>
<feature type="compositionally biased region" description="Low complexity" evidence="1">
    <location>
        <begin position="69"/>
        <end position="88"/>
    </location>
</feature>
<gene>
    <name evidence="2" type="ORF">BASA50_000618</name>
</gene>
<evidence type="ECO:0000256" key="1">
    <source>
        <dbReference type="SAM" id="MobiDB-lite"/>
    </source>
</evidence>
<evidence type="ECO:0008006" key="4">
    <source>
        <dbReference type="Google" id="ProtNLM"/>
    </source>
</evidence>
<sequence>MMMHDAPSYFYPYQGQGQGQGPYGAPYHIYCPEFIPSNGSSLLPDGGNSNNSNNNSSDNNGMVSISAPSTITTGSTITGSTTGTTTTTMDMNGGAYTMPGDSSVAAPQQQQLPLLPTAAYYPPYFVNPVAPYLPHMPTATPKSLGHIPTGNSIGYAYPHTATTAYKHCYYCIQHGSLERWVCASTQLYRLTALSTTCLASDPSQDAGYHSTLSPTDAEDVAWFRSFKKQCHGHNFGKQQQQQQQQQ</sequence>
<dbReference type="Proteomes" id="UP001648503">
    <property type="component" value="Unassembled WGS sequence"/>
</dbReference>